<feature type="chain" id="PRO_5016233620" description="AB hydrolase-1 domain-containing protein" evidence="2">
    <location>
        <begin position="20"/>
        <end position="353"/>
    </location>
</feature>
<dbReference type="Proteomes" id="UP000245946">
    <property type="component" value="Unassembled WGS sequence"/>
</dbReference>
<gene>
    <name evidence="3" type="ORF">FA09DRAFT_329926</name>
</gene>
<dbReference type="PANTHER" id="PTHR35560:SF3">
    <property type="entry name" value="PEPTIDASE S9 PROLYL OLIGOPEPTIDASE CATALYTIC DOMAIN-CONTAINING PROTEIN"/>
    <property type="match status" value="1"/>
</dbReference>
<evidence type="ECO:0000256" key="1">
    <source>
        <dbReference type="SAM" id="MobiDB-lite"/>
    </source>
</evidence>
<feature type="region of interest" description="Disordered" evidence="1">
    <location>
        <begin position="144"/>
        <end position="163"/>
    </location>
</feature>
<proteinExistence type="predicted"/>
<keyword evidence="2" id="KW-0732">Signal</keyword>
<dbReference type="PANTHER" id="PTHR35560">
    <property type="entry name" value="BLL0132 PROTEIN"/>
    <property type="match status" value="1"/>
</dbReference>
<dbReference type="AlphaFoldDB" id="A0A316Z9A4"/>
<dbReference type="OrthoDB" id="5985073at2759"/>
<protein>
    <recommendedName>
        <fullName evidence="5">AB hydrolase-1 domain-containing protein</fullName>
    </recommendedName>
</protein>
<evidence type="ECO:0000313" key="3">
    <source>
        <dbReference type="EMBL" id="PWN98330.1"/>
    </source>
</evidence>
<name>A0A316Z9A4_9BASI</name>
<feature type="signal peptide" evidence="2">
    <location>
        <begin position="1"/>
        <end position="19"/>
    </location>
</feature>
<dbReference type="InterPro" id="IPR029058">
    <property type="entry name" value="AB_hydrolase_fold"/>
</dbReference>
<keyword evidence="4" id="KW-1185">Reference proteome</keyword>
<dbReference type="SUPFAM" id="SSF53474">
    <property type="entry name" value="alpha/beta-Hydrolases"/>
    <property type="match status" value="1"/>
</dbReference>
<organism evidence="3 4">
    <name type="scientific">Tilletiopsis washingtonensis</name>
    <dbReference type="NCBI Taxonomy" id="58919"/>
    <lineage>
        <taxon>Eukaryota</taxon>
        <taxon>Fungi</taxon>
        <taxon>Dikarya</taxon>
        <taxon>Basidiomycota</taxon>
        <taxon>Ustilaginomycotina</taxon>
        <taxon>Exobasidiomycetes</taxon>
        <taxon>Entylomatales</taxon>
        <taxon>Entylomatales incertae sedis</taxon>
        <taxon>Tilletiopsis</taxon>
    </lineage>
</organism>
<dbReference type="STRING" id="58919.A0A316Z9A4"/>
<dbReference type="Gene3D" id="3.40.50.1820">
    <property type="entry name" value="alpha/beta hydrolase"/>
    <property type="match status" value="1"/>
</dbReference>
<dbReference type="EMBL" id="KZ819292">
    <property type="protein sequence ID" value="PWN98330.1"/>
    <property type="molecule type" value="Genomic_DNA"/>
</dbReference>
<evidence type="ECO:0000313" key="4">
    <source>
        <dbReference type="Proteomes" id="UP000245946"/>
    </source>
</evidence>
<sequence length="353" mass="37370">MVRLSLLASLLSLCVAVSARPVSVHVTLPSAAGAALSRFAFFGPLGQQLELQAYIDEDEQSSAASAKTVVIAVHGHDRDAWNTFSQAKKARDQAIKAGAPGPIAIVAPMFLNGDDKGMYEGSNGKNGSDRLLVWKGDGWGQGLPAQFPADKAGQGPDGAAGPGVSSFDALDRLGSHYADTNLFPKLTNVIYLGHSMGGQLIQRYSIVGGGPSARTGLSVSYVVANPSTYLWLDDKRPGVQSPDQNKYKYGLDGMREALAIYEPAQHDAAELWTRYATRTVHYLHGDADNGKGDGRAAAMAQGKNRKQRAHNWHAFIASRGTPAGHTEDWVPGVGHDGGGMFASTAGQKQIFGV</sequence>
<evidence type="ECO:0000256" key="2">
    <source>
        <dbReference type="SAM" id="SignalP"/>
    </source>
</evidence>
<evidence type="ECO:0008006" key="5">
    <source>
        <dbReference type="Google" id="ProtNLM"/>
    </source>
</evidence>
<reference evidence="3 4" key="1">
    <citation type="journal article" date="2018" name="Mol. Biol. Evol.">
        <title>Broad Genomic Sampling Reveals a Smut Pathogenic Ancestry of the Fungal Clade Ustilaginomycotina.</title>
        <authorList>
            <person name="Kijpornyongpan T."/>
            <person name="Mondo S.J."/>
            <person name="Barry K."/>
            <person name="Sandor L."/>
            <person name="Lee J."/>
            <person name="Lipzen A."/>
            <person name="Pangilinan J."/>
            <person name="LaButti K."/>
            <person name="Hainaut M."/>
            <person name="Henrissat B."/>
            <person name="Grigoriev I.V."/>
            <person name="Spatafora J.W."/>
            <person name="Aime M.C."/>
        </authorList>
    </citation>
    <scope>NUCLEOTIDE SEQUENCE [LARGE SCALE GENOMIC DNA]</scope>
    <source>
        <strain evidence="3 4">MCA 4186</strain>
    </source>
</reference>
<accession>A0A316Z9A4</accession>
<dbReference type="RefSeq" id="XP_025598609.1">
    <property type="nucleotide sequence ID" value="XM_025742392.1"/>
</dbReference>
<dbReference type="GeneID" id="37269936"/>